<evidence type="ECO:0000313" key="3">
    <source>
        <dbReference type="EMBL" id="OYD15838.1"/>
    </source>
</evidence>
<feature type="domain" description="4Fe-4S ferredoxin-type" evidence="2">
    <location>
        <begin position="277"/>
        <end position="304"/>
    </location>
</feature>
<evidence type="ECO:0000313" key="4">
    <source>
        <dbReference type="Proteomes" id="UP000215559"/>
    </source>
</evidence>
<feature type="transmembrane region" description="Helical" evidence="1">
    <location>
        <begin position="119"/>
        <end position="137"/>
    </location>
</feature>
<dbReference type="Pfam" id="PF12801">
    <property type="entry name" value="Fer4_5"/>
    <property type="match status" value="2"/>
</dbReference>
<feature type="transmembrane region" description="Helical" evidence="1">
    <location>
        <begin position="143"/>
        <end position="162"/>
    </location>
</feature>
<comment type="caution">
    <text evidence="3">The sequence shown here is derived from an EMBL/GenBank/DDBJ whole genome shotgun (WGS) entry which is preliminary data.</text>
</comment>
<dbReference type="InterPro" id="IPR017896">
    <property type="entry name" value="4Fe4S_Fe-S-bd"/>
</dbReference>
<dbReference type="EMBL" id="NOZP01000082">
    <property type="protein sequence ID" value="OYD15838.1"/>
    <property type="molecule type" value="Genomic_DNA"/>
</dbReference>
<feature type="transmembrane region" description="Helical" evidence="1">
    <location>
        <begin position="74"/>
        <end position="98"/>
    </location>
</feature>
<feature type="transmembrane region" description="Helical" evidence="1">
    <location>
        <begin position="174"/>
        <end position="191"/>
    </location>
</feature>
<accession>A0A235BU46</accession>
<keyword evidence="1" id="KW-0472">Membrane</keyword>
<protein>
    <recommendedName>
        <fullName evidence="2">4Fe-4S ferredoxin-type domain-containing protein</fullName>
    </recommendedName>
</protein>
<evidence type="ECO:0000259" key="2">
    <source>
        <dbReference type="Pfam" id="PF12801"/>
    </source>
</evidence>
<sequence>MGKRGIAPYRIGQIISTVLLNSYILAYVQGKVLYQGFFKHIPQPVLNCYGGPLAVFACPMGSFQQIIGTHHVPWLVIGMFVVIGAFIGRTTCAWVCPFGLLQDLLQKIPLGPRAKNKKWISFGTITGIAMVALVLLITLVNLAWWKVFLFGCLPFTLLVLYIVIKGKMDMPKRVWGGGFLVAVGLAVFVWAKFGTDYGVVAGVFGMVTLGLTGRKLAAIIGAEAAFFLGMLGPSFNIGPFSGAVLGLLMATIAFGLVVLFDRVIKVSLPSNYLKFFFLILVVCIVAYKTTEPWFCKICPAGTLGAGIPLVLWDPL</sequence>
<feature type="domain" description="4Fe-4S ferredoxin-type" evidence="2">
    <location>
        <begin position="76"/>
        <end position="110"/>
    </location>
</feature>
<proteinExistence type="predicted"/>
<dbReference type="Proteomes" id="UP000215559">
    <property type="component" value="Unassembled WGS sequence"/>
</dbReference>
<feature type="transmembrane region" description="Helical" evidence="1">
    <location>
        <begin position="272"/>
        <end position="289"/>
    </location>
</feature>
<keyword evidence="1" id="KW-0812">Transmembrane</keyword>
<organism evidence="3 4">
    <name type="scientific">candidate division WOR-3 bacterium JGI_Cruoil_03_51_56</name>
    <dbReference type="NCBI Taxonomy" id="1973747"/>
    <lineage>
        <taxon>Bacteria</taxon>
        <taxon>Bacteria division WOR-3</taxon>
    </lineage>
</organism>
<feature type="transmembrane region" description="Helical" evidence="1">
    <location>
        <begin position="243"/>
        <end position="260"/>
    </location>
</feature>
<feature type="non-terminal residue" evidence="3">
    <location>
        <position position="315"/>
    </location>
</feature>
<name>A0A235BU46_UNCW3</name>
<keyword evidence="1" id="KW-1133">Transmembrane helix</keyword>
<feature type="transmembrane region" description="Helical" evidence="1">
    <location>
        <begin position="197"/>
        <end position="213"/>
    </location>
</feature>
<dbReference type="AlphaFoldDB" id="A0A235BU46"/>
<evidence type="ECO:0000256" key="1">
    <source>
        <dbReference type="SAM" id="Phobius"/>
    </source>
</evidence>
<gene>
    <name evidence="3" type="ORF">CH330_04615</name>
</gene>
<reference evidence="3 4" key="1">
    <citation type="submission" date="2017-07" db="EMBL/GenBank/DDBJ databases">
        <title>Recovery of genomes from metagenomes via a dereplication, aggregation, and scoring strategy.</title>
        <authorList>
            <person name="Sieber C.M."/>
            <person name="Probst A.J."/>
            <person name="Sharrar A."/>
            <person name="Thomas B.C."/>
            <person name="Hess M."/>
            <person name="Tringe S.G."/>
            <person name="Banfield J.F."/>
        </authorList>
    </citation>
    <scope>NUCLEOTIDE SEQUENCE [LARGE SCALE GENOMIC DNA]</scope>
    <source>
        <strain evidence="3">JGI_Cruoil_03_51_56</strain>
    </source>
</reference>